<evidence type="ECO:0000313" key="1">
    <source>
        <dbReference type="EMBL" id="TDD52422.1"/>
    </source>
</evidence>
<reference evidence="1 2" key="1">
    <citation type="submission" date="2019-03" db="EMBL/GenBank/DDBJ databases">
        <title>Draft genome sequences of novel Actinobacteria.</title>
        <authorList>
            <person name="Sahin N."/>
            <person name="Ay H."/>
            <person name="Saygin H."/>
        </authorList>
    </citation>
    <scope>NUCLEOTIDE SEQUENCE [LARGE SCALE GENOMIC DNA]</scope>
    <source>
        <strain evidence="1 2">JCM 13523</strain>
    </source>
</reference>
<comment type="caution">
    <text evidence="1">The sequence shown here is derived from an EMBL/GenBank/DDBJ whole genome shotgun (WGS) entry which is preliminary data.</text>
</comment>
<dbReference type="OrthoDB" id="3680308at2"/>
<proteinExistence type="predicted"/>
<name>A0A4R4Z8B6_9ACTN</name>
<gene>
    <name evidence="1" type="ORF">E1263_29195</name>
</gene>
<accession>A0A4R4Z8B6</accession>
<keyword evidence="1" id="KW-0808">Transferase</keyword>
<dbReference type="GO" id="GO:0016740">
    <property type="term" value="F:transferase activity"/>
    <property type="evidence" value="ECO:0007669"/>
    <property type="project" value="UniProtKB-KW"/>
</dbReference>
<protein>
    <submittedName>
        <fullName evidence="1">Aminoglycoside phosphotransferase</fullName>
    </submittedName>
</protein>
<dbReference type="Proteomes" id="UP000295124">
    <property type="component" value="Unassembled WGS sequence"/>
</dbReference>
<dbReference type="AlphaFoldDB" id="A0A4R4Z8B6"/>
<keyword evidence="2" id="KW-1185">Reference proteome</keyword>
<dbReference type="RefSeq" id="WP_132173112.1">
    <property type="nucleotide sequence ID" value="NZ_SMKX01000107.1"/>
</dbReference>
<evidence type="ECO:0000313" key="2">
    <source>
        <dbReference type="Proteomes" id="UP000295124"/>
    </source>
</evidence>
<dbReference type="EMBL" id="SMKX01000107">
    <property type="protein sequence ID" value="TDD52422.1"/>
    <property type="molecule type" value="Genomic_DNA"/>
</dbReference>
<organism evidence="1 2">
    <name type="scientific">Kribbella antibiotica</name>
    <dbReference type="NCBI Taxonomy" id="190195"/>
    <lineage>
        <taxon>Bacteria</taxon>
        <taxon>Bacillati</taxon>
        <taxon>Actinomycetota</taxon>
        <taxon>Actinomycetes</taxon>
        <taxon>Propionibacteriales</taxon>
        <taxon>Kribbellaceae</taxon>
        <taxon>Kribbella</taxon>
    </lineage>
</organism>
<sequence length="285" mass="31665">MADDQPETDGSTEQRAFLCRVLGQAAGGLGVELDGDVIFGWWDRTIGSAAIGGDGTRLWLRATAEHRDWARGEVWTGNVDAAVITGVPKPELVERVEWTEEPVVIYAELFSYIRDQPCSPTPELTTQLDLSDAWWSELRTAVDELATQPTSRGEHDPQTYLRELEDLYERPLGVPDLELRTEHTDLHWANLTQPRLWLLDWEYWGSAPAGYGPALLYCHSLLVPDTAARVHDVFADVLDTPTGQLAQLAAAAHVLNRAERMGDYPALQDPVGQLTQRILTSLGGR</sequence>